<evidence type="ECO:0000259" key="9">
    <source>
        <dbReference type="Pfam" id="PF02782"/>
    </source>
</evidence>
<evidence type="ECO:0000256" key="2">
    <source>
        <dbReference type="ARBA" id="ARBA00022679"/>
    </source>
</evidence>
<dbReference type="RefSeq" id="WP_201360412.1">
    <property type="nucleotide sequence ID" value="NZ_BNJJ01000002.1"/>
</dbReference>
<keyword evidence="4 10" id="KW-0418">Kinase</keyword>
<dbReference type="InterPro" id="IPR043129">
    <property type="entry name" value="ATPase_NBD"/>
</dbReference>
<evidence type="ECO:0000256" key="7">
    <source>
        <dbReference type="ARBA" id="ARBA00023308"/>
    </source>
</evidence>
<dbReference type="Pfam" id="PF00370">
    <property type="entry name" value="FGGY_N"/>
    <property type="match status" value="1"/>
</dbReference>
<reference evidence="10 11" key="1">
    <citation type="journal article" date="2021" name="Int. J. Syst. Evol. Microbiol.">
        <title>Reticulibacter mediterranei gen. nov., sp. nov., within the new family Reticulibacteraceae fam. nov., and Ktedonospora formicarum gen. nov., sp. nov., Ktedonobacter robiniae sp. nov., Dictyobacter formicarum sp. nov. and Dictyobacter arantiisoli sp. nov., belonging to the class Ktedonobacteria.</title>
        <authorList>
            <person name="Yabe S."/>
            <person name="Zheng Y."/>
            <person name="Wang C.M."/>
            <person name="Sakai Y."/>
            <person name="Abe K."/>
            <person name="Yokota A."/>
            <person name="Donadio S."/>
            <person name="Cavaletti L."/>
            <person name="Monciardini P."/>
        </authorList>
    </citation>
    <scope>NUCLEOTIDE SEQUENCE [LARGE SCALE GENOMIC DNA]</scope>
    <source>
        <strain evidence="10 11">SOSP1-9</strain>
    </source>
</reference>
<dbReference type="GO" id="GO:0016301">
    <property type="term" value="F:kinase activity"/>
    <property type="evidence" value="ECO:0007669"/>
    <property type="project" value="UniProtKB-KW"/>
</dbReference>
<organism evidence="10 11">
    <name type="scientific">Dictyobacter formicarum</name>
    <dbReference type="NCBI Taxonomy" id="2778368"/>
    <lineage>
        <taxon>Bacteria</taxon>
        <taxon>Bacillati</taxon>
        <taxon>Chloroflexota</taxon>
        <taxon>Ktedonobacteria</taxon>
        <taxon>Ktedonobacterales</taxon>
        <taxon>Dictyobacteraceae</taxon>
        <taxon>Dictyobacter</taxon>
    </lineage>
</organism>
<dbReference type="PANTHER" id="PTHR10196:SF93">
    <property type="entry name" value="L-RHAMNULOKINASE"/>
    <property type="match status" value="1"/>
</dbReference>
<gene>
    <name evidence="10" type="ORF">KSZ_07750</name>
</gene>
<evidence type="ECO:0000313" key="10">
    <source>
        <dbReference type="EMBL" id="GHO82769.1"/>
    </source>
</evidence>
<dbReference type="EMBL" id="BNJJ01000002">
    <property type="protein sequence ID" value="GHO82769.1"/>
    <property type="molecule type" value="Genomic_DNA"/>
</dbReference>
<feature type="domain" description="Carbohydrate kinase FGGY N-terminal" evidence="8">
    <location>
        <begin position="5"/>
        <end position="245"/>
    </location>
</feature>
<dbReference type="InterPro" id="IPR018484">
    <property type="entry name" value="FGGY_N"/>
</dbReference>
<keyword evidence="6" id="KW-1015">Disulfide bond</keyword>
<proteinExistence type="inferred from homology"/>
<dbReference type="Gene3D" id="3.30.420.40">
    <property type="match status" value="2"/>
</dbReference>
<comment type="caution">
    <text evidence="10">The sequence shown here is derived from an EMBL/GenBank/DDBJ whole genome shotgun (WGS) entry which is preliminary data.</text>
</comment>
<name>A0ABQ3V9V4_9CHLR</name>
<dbReference type="CDD" id="cd07771">
    <property type="entry name" value="ASKHA_NBD_FGGY_RhaB-like"/>
    <property type="match status" value="1"/>
</dbReference>
<accession>A0ABQ3V9V4</accession>
<evidence type="ECO:0000313" key="11">
    <source>
        <dbReference type="Proteomes" id="UP000635565"/>
    </source>
</evidence>
<keyword evidence="5" id="KW-0067">ATP-binding</keyword>
<dbReference type="PANTHER" id="PTHR10196">
    <property type="entry name" value="SUGAR KINASE"/>
    <property type="match status" value="1"/>
</dbReference>
<dbReference type="Pfam" id="PF02782">
    <property type="entry name" value="FGGY_C"/>
    <property type="match status" value="1"/>
</dbReference>
<dbReference type="InterPro" id="IPR013449">
    <property type="entry name" value="Rhamnulokinase"/>
</dbReference>
<keyword evidence="3" id="KW-0547">Nucleotide-binding</keyword>
<dbReference type="Proteomes" id="UP000635565">
    <property type="component" value="Unassembled WGS sequence"/>
</dbReference>
<evidence type="ECO:0000256" key="1">
    <source>
        <dbReference type="ARBA" id="ARBA00009156"/>
    </source>
</evidence>
<evidence type="ECO:0000256" key="3">
    <source>
        <dbReference type="ARBA" id="ARBA00022741"/>
    </source>
</evidence>
<evidence type="ECO:0000256" key="6">
    <source>
        <dbReference type="ARBA" id="ARBA00023157"/>
    </source>
</evidence>
<evidence type="ECO:0000259" key="8">
    <source>
        <dbReference type="Pfam" id="PF00370"/>
    </source>
</evidence>
<dbReference type="InterPro" id="IPR018485">
    <property type="entry name" value="FGGY_C"/>
</dbReference>
<keyword evidence="7" id="KW-0684">Rhamnose metabolism</keyword>
<protein>
    <submittedName>
        <fullName evidence="10">L-fuculose kinase</fullName>
    </submittedName>
</protein>
<feature type="domain" description="Carbohydrate kinase FGGY C-terminal" evidence="9">
    <location>
        <begin position="255"/>
        <end position="445"/>
    </location>
</feature>
<comment type="similarity">
    <text evidence="1">Belongs to the FGGY kinase family.</text>
</comment>
<keyword evidence="2" id="KW-0808">Transferase</keyword>
<evidence type="ECO:0000256" key="5">
    <source>
        <dbReference type="ARBA" id="ARBA00022840"/>
    </source>
</evidence>
<keyword evidence="11" id="KW-1185">Reference proteome</keyword>
<sequence length="488" mass="54244">MVKALAFDLGASSGRAVVGQFDADKLTIVDTHRFPNEPVHVLQHMHWDILRLLHEIKQGLIQTRLKGHADAQSIGIDTWGVDFGLLNTQGELLGNPYHYRDGHTNGVMEQVFQQVPQAEIFQRTGIQFISFNTIYQLVALQRSASSFLAQADSLLLIPELLRYFLTGKRLSEWTIASTTQLCDPTTQNWDTSLLQKLDIPTRLFQSPVSPGTLAGTLLPAISSEVGLPSLQVVAVAEHDTASAVVAVPAASPDFAYLSSGTWSLLGTEISSPILSAQALQANVTNEGGVNQTIRLLKNVTGLWLLQECRRIWKNEGQQFTFEEEKKLTAGAPPFRSFINPDHPMFMSPAHMPHQIQAYCQQTGQPVPQTEGEIFRCIIESLALRYRYVLEMIENLVQKRFSGLHVVGGGSQNTILCQYTANALGRKVWAGPVEATAIGNLLVQYISLGHLENLQQARSLVRRSFPIQTYEPLEVSQWEEAYVRFCQVI</sequence>
<evidence type="ECO:0000256" key="4">
    <source>
        <dbReference type="ARBA" id="ARBA00022777"/>
    </source>
</evidence>
<dbReference type="SUPFAM" id="SSF53067">
    <property type="entry name" value="Actin-like ATPase domain"/>
    <property type="match status" value="2"/>
</dbReference>